<evidence type="ECO:0000313" key="2">
    <source>
        <dbReference type="EMBL" id="OMO76602.1"/>
    </source>
</evidence>
<evidence type="ECO:0000313" key="3">
    <source>
        <dbReference type="Proteomes" id="UP000187203"/>
    </source>
</evidence>
<accession>A0A1R3I1Z2</accession>
<proteinExistence type="predicted"/>
<dbReference type="Proteomes" id="UP000187203">
    <property type="component" value="Unassembled WGS sequence"/>
</dbReference>
<gene>
    <name evidence="2" type="ORF">COLO4_25523</name>
</gene>
<dbReference type="AlphaFoldDB" id="A0A1R3I1Z2"/>
<comment type="caution">
    <text evidence="2">The sequence shown here is derived from an EMBL/GenBank/DDBJ whole genome shotgun (WGS) entry which is preliminary data.</text>
</comment>
<keyword evidence="3" id="KW-1185">Reference proteome</keyword>
<name>A0A1R3I1Z2_9ROSI</name>
<feature type="signal peptide" evidence="1">
    <location>
        <begin position="1"/>
        <end position="21"/>
    </location>
</feature>
<dbReference type="EMBL" id="AWUE01019071">
    <property type="protein sequence ID" value="OMO76602.1"/>
    <property type="molecule type" value="Genomic_DNA"/>
</dbReference>
<keyword evidence="1" id="KW-0732">Signal</keyword>
<reference evidence="3" key="1">
    <citation type="submission" date="2013-09" db="EMBL/GenBank/DDBJ databases">
        <title>Corchorus olitorius genome sequencing.</title>
        <authorList>
            <person name="Alam M."/>
            <person name="Haque M.S."/>
            <person name="Islam M.S."/>
            <person name="Emdad E.M."/>
            <person name="Islam M.M."/>
            <person name="Ahmed B."/>
            <person name="Halim A."/>
            <person name="Hossen Q.M.M."/>
            <person name="Hossain M.Z."/>
            <person name="Ahmed R."/>
            <person name="Khan M.M."/>
            <person name="Islam R."/>
            <person name="Rashid M.M."/>
            <person name="Khan S.A."/>
            <person name="Rahman M.S."/>
            <person name="Alam M."/>
            <person name="Yahiya A.S."/>
            <person name="Khan M.S."/>
            <person name="Azam M.S."/>
            <person name="Haque T."/>
            <person name="Lashkar M.Z.H."/>
            <person name="Akhand A.I."/>
            <person name="Morshed G."/>
            <person name="Roy S."/>
            <person name="Uddin K.S."/>
            <person name="Rabeya T."/>
            <person name="Hossain A.S."/>
            <person name="Chowdhury A."/>
            <person name="Snigdha A.R."/>
            <person name="Mortoza M.S."/>
            <person name="Matin S.A."/>
            <person name="Hoque S.M.E."/>
            <person name="Islam M.K."/>
            <person name="Roy D.K."/>
            <person name="Haider R."/>
            <person name="Moosa M.M."/>
            <person name="Elias S.M."/>
            <person name="Hasan A.M."/>
            <person name="Jahan S."/>
            <person name="Shafiuddin M."/>
            <person name="Mahmood N."/>
            <person name="Shommy N.S."/>
        </authorList>
    </citation>
    <scope>NUCLEOTIDE SEQUENCE [LARGE SCALE GENOMIC DNA]</scope>
    <source>
        <strain evidence="3">cv. O-4</strain>
    </source>
</reference>
<evidence type="ECO:0000256" key="1">
    <source>
        <dbReference type="SAM" id="SignalP"/>
    </source>
</evidence>
<evidence type="ECO:0008006" key="4">
    <source>
        <dbReference type="Google" id="ProtNLM"/>
    </source>
</evidence>
<organism evidence="2 3">
    <name type="scientific">Corchorus olitorius</name>
    <dbReference type="NCBI Taxonomy" id="93759"/>
    <lineage>
        <taxon>Eukaryota</taxon>
        <taxon>Viridiplantae</taxon>
        <taxon>Streptophyta</taxon>
        <taxon>Embryophyta</taxon>
        <taxon>Tracheophyta</taxon>
        <taxon>Spermatophyta</taxon>
        <taxon>Magnoliopsida</taxon>
        <taxon>eudicotyledons</taxon>
        <taxon>Gunneridae</taxon>
        <taxon>Pentapetalae</taxon>
        <taxon>rosids</taxon>
        <taxon>malvids</taxon>
        <taxon>Malvales</taxon>
        <taxon>Malvaceae</taxon>
        <taxon>Grewioideae</taxon>
        <taxon>Apeibeae</taxon>
        <taxon>Corchorus</taxon>
    </lineage>
</organism>
<protein>
    <recommendedName>
        <fullName evidence="4">Embryo surrounding factor 1 brassicaceae domain-containing protein</fullName>
    </recommendedName>
</protein>
<feature type="chain" id="PRO_5012141941" description="Embryo surrounding factor 1 brassicaceae domain-containing protein" evidence="1">
    <location>
        <begin position="22"/>
        <end position="89"/>
    </location>
</feature>
<sequence length="89" mass="9566">MAAHLALVLFAMASLVVVSQCSRDSSSISSFGVEKKISDVVKQIKLGPCILHPGCNGKGIPGNFDCWCCEGAPQLECWFTTQECLQKCT</sequence>